<dbReference type="InterPro" id="IPR029063">
    <property type="entry name" value="SAM-dependent_MTases_sf"/>
</dbReference>
<reference evidence="5" key="2">
    <citation type="journal article" date="2016" name="Int. J. Syst. Evol. Microbiol.">
        <title>Complete genome sequence and cell structure of Limnochorda pilosa, a Gram-negative spore-former within the phylum Firmicutes.</title>
        <authorList>
            <person name="Watanabe M."/>
            <person name="Kojima H."/>
            <person name="Fukui M."/>
        </authorList>
    </citation>
    <scope>NUCLEOTIDE SEQUENCE [LARGE SCALE GENOMIC DNA]</scope>
    <source>
        <strain evidence="5">HC45</strain>
    </source>
</reference>
<dbReference type="STRING" id="1555112.LIP_1814"/>
<sequence length="261" mass="28680">MPGSGEGLSTPYGAFAQVYDRAGFSDFSRQMLPYALRLLEHLGWEPPEPSALDLACGTGTAALELARRGWRVTGVDGSAAMLEAARDKATASSSAGGAVDWILADMRTFRSPRPHGLVTCFFDALNYLLEPSDLIETFRRVREALLPGGVLVFDMNTVWGLQSGWGGEEVVEVYPDLVSFMRETYEPGRRLARVRLSFYVEDAGGYRRIEEVHLERGYTLEEIEEALVRAGLGEARFFDCLTLDPAHAATRRVAVAARSPA</sequence>
<dbReference type="CDD" id="cd02440">
    <property type="entry name" value="AdoMet_MTases"/>
    <property type="match status" value="1"/>
</dbReference>
<dbReference type="PANTHER" id="PTHR43861:SF1">
    <property type="entry name" value="TRANS-ACONITATE 2-METHYLTRANSFERASE"/>
    <property type="match status" value="1"/>
</dbReference>
<evidence type="ECO:0000259" key="3">
    <source>
        <dbReference type="Pfam" id="PF13649"/>
    </source>
</evidence>
<dbReference type="AlphaFoldDB" id="A0A0K2SKN0"/>
<dbReference type="SUPFAM" id="SSF53335">
    <property type="entry name" value="S-adenosyl-L-methionine-dependent methyltransferases"/>
    <property type="match status" value="1"/>
</dbReference>
<evidence type="ECO:0000256" key="1">
    <source>
        <dbReference type="ARBA" id="ARBA00022603"/>
    </source>
</evidence>
<dbReference type="OrthoDB" id="9811589at2"/>
<evidence type="ECO:0000256" key="2">
    <source>
        <dbReference type="ARBA" id="ARBA00022679"/>
    </source>
</evidence>
<dbReference type="Gene3D" id="2.20.25.110">
    <property type="entry name" value="S-adenosyl-L-methionine-dependent methyltransferases"/>
    <property type="match status" value="1"/>
</dbReference>
<dbReference type="GO" id="GO:0032259">
    <property type="term" value="P:methylation"/>
    <property type="evidence" value="ECO:0007669"/>
    <property type="project" value="UniProtKB-KW"/>
</dbReference>
<keyword evidence="1 4" id="KW-0489">Methyltransferase</keyword>
<accession>A0A0K2SKN0</accession>
<dbReference type="Proteomes" id="UP000065807">
    <property type="component" value="Chromosome"/>
</dbReference>
<dbReference type="RefSeq" id="WP_068136828.1">
    <property type="nucleotide sequence ID" value="NZ_AP014924.1"/>
</dbReference>
<name>A0A0K2SKN0_LIMPI</name>
<dbReference type="Pfam" id="PF13649">
    <property type="entry name" value="Methyltransf_25"/>
    <property type="match status" value="1"/>
</dbReference>
<dbReference type="KEGG" id="lpil:LIP_1814"/>
<keyword evidence="5" id="KW-1185">Reference proteome</keyword>
<dbReference type="EMBL" id="AP014924">
    <property type="protein sequence ID" value="BAS27658.1"/>
    <property type="molecule type" value="Genomic_DNA"/>
</dbReference>
<dbReference type="GO" id="GO:0008168">
    <property type="term" value="F:methyltransferase activity"/>
    <property type="evidence" value="ECO:0007669"/>
    <property type="project" value="UniProtKB-KW"/>
</dbReference>
<keyword evidence="2 4" id="KW-0808">Transferase</keyword>
<dbReference type="InterPro" id="IPR041698">
    <property type="entry name" value="Methyltransf_25"/>
</dbReference>
<dbReference type="Gene3D" id="3.40.50.150">
    <property type="entry name" value="Vaccinia Virus protein VP39"/>
    <property type="match status" value="1"/>
</dbReference>
<protein>
    <submittedName>
        <fullName evidence="4">Methyltransferase type 11</fullName>
    </submittedName>
</protein>
<feature type="domain" description="Methyltransferase" evidence="3">
    <location>
        <begin position="52"/>
        <end position="149"/>
    </location>
</feature>
<evidence type="ECO:0000313" key="5">
    <source>
        <dbReference type="Proteomes" id="UP000065807"/>
    </source>
</evidence>
<gene>
    <name evidence="4" type="ORF">LIP_1814</name>
</gene>
<dbReference type="PANTHER" id="PTHR43861">
    <property type="entry name" value="TRANS-ACONITATE 2-METHYLTRANSFERASE-RELATED"/>
    <property type="match status" value="1"/>
</dbReference>
<reference evidence="5" key="1">
    <citation type="submission" date="2015-07" db="EMBL/GenBank/DDBJ databases">
        <title>Complete genome sequence and phylogenetic analysis of Limnochorda pilosa.</title>
        <authorList>
            <person name="Watanabe M."/>
            <person name="Kojima H."/>
            <person name="Fukui M."/>
        </authorList>
    </citation>
    <scope>NUCLEOTIDE SEQUENCE [LARGE SCALE GENOMIC DNA]</scope>
    <source>
        <strain evidence="5">HC45</strain>
    </source>
</reference>
<organism evidence="4 5">
    <name type="scientific">Limnochorda pilosa</name>
    <dbReference type="NCBI Taxonomy" id="1555112"/>
    <lineage>
        <taxon>Bacteria</taxon>
        <taxon>Bacillati</taxon>
        <taxon>Bacillota</taxon>
        <taxon>Limnochordia</taxon>
        <taxon>Limnochordales</taxon>
        <taxon>Limnochordaceae</taxon>
        <taxon>Limnochorda</taxon>
    </lineage>
</organism>
<evidence type="ECO:0000313" key="4">
    <source>
        <dbReference type="EMBL" id="BAS27658.1"/>
    </source>
</evidence>
<proteinExistence type="predicted"/>